<protein>
    <submittedName>
        <fullName evidence="1">Uncharacterized protein</fullName>
    </submittedName>
</protein>
<dbReference type="EMBL" id="KZ502732">
    <property type="protein sequence ID" value="PKU73629.1"/>
    <property type="molecule type" value="Genomic_DNA"/>
</dbReference>
<reference evidence="1 2" key="1">
    <citation type="journal article" date="2016" name="Sci. Rep.">
        <title>The Dendrobium catenatum Lindl. genome sequence provides insights into polysaccharide synthase, floral development and adaptive evolution.</title>
        <authorList>
            <person name="Zhang G.Q."/>
            <person name="Xu Q."/>
            <person name="Bian C."/>
            <person name="Tsai W.C."/>
            <person name="Yeh C.M."/>
            <person name="Liu K.W."/>
            <person name="Yoshida K."/>
            <person name="Zhang L.S."/>
            <person name="Chang S.B."/>
            <person name="Chen F."/>
            <person name="Shi Y."/>
            <person name="Su Y.Y."/>
            <person name="Zhang Y.Q."/>
            <person name="Chen L.J."/>
            <person name="Yin Y."/>
            <person name="Lin M."/>
            <person name="Huang H."/>
            <person name="Deng H."/>
            <person name="Wang Z.W."/>
            <person name="Zhu S.L."/>
            <person name="Zhao X."/>
            <person name="Deng C."/>
            <person name="Niu S.C."/>
            <person name="Huang J."/>
            <person name="Wang M."/>
            <person name="Liu G.H."/>
            <person name="Yang H.J."/>
            <person name="Xiao X.J."/>
            <person name="Hsiao Y.Y."/>
            <person name="Wu W.L."/>
            <person name="Chen Y.Y."/>
            <person name="Mitsuda N."/>
            <person name="Ohme-Takagi M."/>
            <person name="Luo Y.B."/>
            <person name="Van de Peer Y."/>
            <person name="Liu Z.J."/>
        </authorList>
    </citation>
    <scope>NUCLEOTIDE SEQUENCE [LARGE SCALE GENOMIC DNA]</scope>
    <source>
        <tissue evidence="1">The whole plant</tissue>
    </source>
</reference>
<dbReference type="Proteomes" id="UP000233837">
    <property type="component" value="Unassembled WGS sequence"/>
</dbReference>
<organism evidence="1 2">
    <name type="scientific">Dendrobium catenatum</name>
    <dbReference type="NCBI Taxonomy" id="906689"/>
    <lineage>
        <taxon>Eukaryota</taxon>
        <taxon>Viridiplantae</taxon>
        <taxon>Streptophyta</taxon>
        <taxon>Embryophyta</taxon>
        <taxon>Tracheophyta</taxon>
        <taxon>Spermatophyta</taxon>
        <taxon>Magnoliopsida</taxon>
        <taxon>Liliopsida</taxon>
        <taxon>Asparagales</taxon>
        <taxon>Orchidaceae</taxon>
        <taxon>Epidendroideae</taxon>
        <taxon>Malaxideae</taxon>
        <taxon>Dendrobiinae</taxon>
        <taxon>Dendrobium</taxon>
    </lineage>
</organism>
<name>A0A2I0WD90_9ASPA</name>
<accession>A0A2I0WD90</accession>
<evidence type="ECO:0000313" key="2">
    <source>
        <dbReference type="Proteomes" id="UP000233837"/>
    </source>
</evidence>
<keyword evidence="2" id="KW-1185">Reference proteome</keyword>
<evidence type="ECO:0000313" key="1">
    <source>
        <dbReference type="EMBL" id="PKU73629.1"/>
    </source>
</evidence>
<gene>
    <name evidence="1" type="ORF">MA16_Dca009936</name>
</gene>
<reference evidence="1 2" key="2">
    <citation type="journal article" date="2017" name="Nature">
        <title>The Apostasia genome and the evolution of orchids.</title>
        <authorList>
            <person name="Zhang G.Q."/>
            <person name="Liu K.W."/>
            <person name="Li Z."/>
            <person name="Lohaus R."/>
            <person name="Hsiao Y.Y."/>
            <person name="Niu S.C."/>
            <person name="Wang J.Y."/>
            <person name="Lin Y.C."/>
            <person name="Xu Q."/>
            <person name="Chen L.J."/>
            <person name="Yoshida K."/>
            <person name="Fujiwara S."/>
            <person name="Wang Z.W."/>
            <person name="Zhang Y.Q."/>
            <person name="Mitsuda N."/>
            <person name="Wang M."/>
            <person name="Liu G.H."/>
            <person name="Pecoraro L."/>
            <person name="Huang H.X."/>
            <person name="Xiao X.J."/>
            <person name="Lin M."/>
            <person name="Wu X.Y."/>
            <person name="Wu W.L."/>
            <person name="Chen Y.Y."/>
            <person name="Chang S.B."/>
            <person name="Sakamoto S."/>
            <person name="Ohme-Takagi M."/>
            <person name="Yagi M."/>
            <person name="Zeng S.J."/>
            <person name="Shen C.Y."/>
            <person name="Yeh C.M."/>
            <person name="Luo Y.B."/>
            <person name="Tsai W.C."/>
            <person name="Van de Peer Y."/>
            <person name="Liu Z.J."/>
        </authorList>
    </citation>
    <scope>NUCLEOTIDE SEQUENCE [LARGE SCALE GENOMIC DNA]</scope>
    <source>
        <tissue evidence="1">The whole plant</tissue>
    </source>
</reference>
<dbReference type="AlphaFoldDB" id="A0A2I0WD90"/>
<proteinExistence type="predicted"/>
<sequence length="107" mass="11977">MNDLRLSTVNGEYKAALKATDNIEPPSVGFVNPSEARQHSASAFGAMIKQNNTVIQLLLTITERVKDLEGPSRSKSYNRSHQYLLKLLNLLFLPFKISSKTYPLVNL</sequence>